<reference evidence="6 7" key="1">
    <citation type="submission" date="2016-06" db="EMBL/GenBank/DDBJ databases">
        <title>Evolution of pathogenesis and genome organization in the Tremellales.</title>
        <authorList>
            <person name="Cuomo C."/>
            <person name="Litvintseva A."/>
            <person name="Heitman J."/>
            <person name="Chen Y."/>
            <person name="Sun S."/>
            <person name="Springer D."/>
            <person name="Dromer F."/>
            <person name="Young S."/>
            <person name="Zeng Q."/>
            <person name="Chapman S."/>
            <person name="Gujja S."/>
            <person name="Saif S."/>
            <person name="Birren B."/>
        </authorList>
    </citation>
    <scope>NUCLEOTIDE SEQUENCE [LARGE SCALE GENOMIC DNA]</scope>
    <source>
        <strain evidence="6 7">ATCC 28783</strain>
    </source>
</reference>
<evidence type="ECO:0000256" key="3">
    <source>
        <dbReference type="PIRSR" id="PIRSR000894-2"/>
    </source>
</evidence>
<dbReference type="PANTHER" id="PTHR20963">
    <property type="entry name" value="MULTIPLE INOSITOL POLYPHOSPHATE PHOSPHATASE-RELATED"/>
    <property type="match status" value="1"/>
</dbReference>
<feature type="chain" id="PRO_5020777267" description="Phytase" evidence="5">
    <location>
        <begin position="18"/>
        <end position="509"/>
    </location>
</feature>
<evidence type="ECO:0008006" key="8">
    <source>
        <dbReference type="Google" id="ProtNLM"/>
    </source>
</evidence>
<evidence type="ECO:0000313" key="6">
    <source>
        <dbReference type="EMBL" id="RXK39846.1"/>
    </source>
</evidence>
<dbReference type="PIRSF" id="PIRSF000894">
    <property type="entry name" value="Acid_phosphatase"/>
    <property type="match status" value="1"/>
</dbReference>
<dbReference type="Proteomes" id="UP000289152">
    <property type="component" value="Unassembled WGS sequence"/>
</dbReference>
<dbReference type="PANTHER" id="PTHR20963:SF12">
    <property type="entry name" value="HISTIDINE ACID PHOSPHATASE"/>
    <property type="match status" value="1"/>
</dbReference>
<dbReference type="Pfam" id="PF00328">
    <property type="entry name" value="His_Phos_2"/>
    <property type="match status" value="1"/>
</dbReference>
<evidence type="ECO:0000313" key="7">
    <source>
        <dbReference type="Proteomes" id="UP000289152"/>
    </source>
</evidence>
<keyword evidence="2" id="KW-0325">Glycoprotein</keyword>
<comment type="caution">
    <text evidence="6">The sequence shown here is derived from an EMBL/GenBank/DDBJ whole genome shotgun (WGS) entry which is preliminary data.</text>
</comment>
<dbReference type="SUPFAM" id="SSF53254">
    <property type="entry name" value="Phosphoglycerate mutase-like"/>
    <property type="match status" value="1"/>
</dbReference>
<feature type="disulfide bond" evidence="3">
    <location>
        <begin position="61"/>
        <end position="427"/>
    </location>
</feature>
<keyword evidence="5" id="KW-0732">Signal</keyword>
<dbReference type="OrthoDB" id="6509975at2759"/>
<organism evidence="6 7">
    <name type="scientific">Tremella mesenterica</name>
    <name type="common">Jelly fungus</name>
    <dbReference type="NCBI Taxonomy" id="5217"/>
    <lineage>
        <taxon>Eukaryota</taxon>
        <taxon>Fungi</taxon>
        <taxon>Dikarya</taxon>
        <taxon>Basidiomycota</taxon>
        <taxon>Agaricomycotina</taxon>
        <taxon>Tremellomycetes</taxon>
        <taxon>Tremellales</taxon>
        <taxon>Tremellaceae</taxon>
        <taxon>Tremella</taxon>
    </lineage>
</organism>
<evidence type="ECO:0000256" key="4">
    <source>
        <dbReference type="SAM" id="MobiDB-lite"/>
    </source>
</evidence>
<dbReference type="AlphaFoldDB" id="A0A4Q1BPK7"/>
<name>A0A4Q1BPK7_TREME</name>
<dbReference type="InterPro" id="IPR000560">
    <property type="entry name" value="His_Pase_clade-2"/>
</dbReference>
<evidence type="ECO:0000256" key="5">
    <source>
        <dbReference type="SAM" id="SignalP"/>
    </source>
</evidence>
<evidence type="ECO:0000256" key="1">
    <source>
        <dbReference type="ARBA" id="ARBA00022801"/>
    </source>
</evidence>
<proteinExistence type="predicted"/>
<dbReference type="InterPro" id="IPR016274">
    <property type="entry name" value="Histidine_acid_Pase_euk"/>
</dbReference>
<sequence>MLLSALVATCLLTPSSAAPIDGQTPLLSPTIHNDLDPLKHLSAISPFYIPFEQPDPLPPHCSLTRVSLLIRHSAIMGNDDEFEQTMSPFIQKIHNITISEPRLLPSSGPWAFLRQWETPIVEKTLEKISPRGRKDAKQLGKYIRKQYNSLFPPRTRRGSNSQTSKEGVDAETKGGKPSYKVWTASSGRDIDTAKAYILGSFPSHQSGDDGEGDGDVVQLIEVPNHAKEWEKSLTPHKACDRFEKESSLKPANQWLAVYAPRVRQRLRKHIPDLVERLNDQDILAMQMLCGYETIAAGKSPFCHVFTDSEWLDVEYYFDVRFHYMMGYGSPLAPYLGMPWVKTAKHLLEGEGDDGKGDHLVYEGLHPHFTHRESPAFVSTFLNLFNSTRLPHPASEEPPLDRRVDNRQWRTSHISSFLGHIALERFSCKPTFSKPMLSSLTSEIDVEAGVESQSSHKKKEDYVRAVVNGKHEIMYGCQDGVEGSCKWETFREWVDKRGEKWGDWAGVCNK</sequence>
<dbReference type="VEuPathDB" id="FungiDB:TREMEDRAFT_62973"/>
<feature type="disulfide bond" evidence="3">
    <location>
        <begin position="289"/>
        <end position="302"/>
    </location>
</feature>
<keyword evidence="7" id="KW-1185">Reference proteome</keyword>
<keyword evidence="3" id="KW-1015">Disulfide bond</keyword>
<keyword evidence="1" id="KW-0378">Hydrolase</keyword>
<accession>A0A4Q1BPK7</accession>
<protein>
    <recommendedName>
        <fullName evidence="8">Phytase</fullName>
    </recommendedName>
</protein>
<dbReference type="GO" id="GO:0009277">
    <property type="term" value="C:fungal-type cell wall"/>
    <property type="evidence" value="ECO:0007669"/>
    <property type="project" value="TreeGrafter"/>
</dbReference>
<feature type="signal peptide" evidence="5">
    <location>
        <begin position="1"/>
        <end position="17"/>
    </location>
</feature>
<dbReference type="InParanoid" id="A0A4Q1BPK7"/>
<dbReference type="Gene3D" id="3.40.50.1240">
    <property type="entry name" value="Phosphoglycerate mutase-like"/>
    <property type="match status" value="1"/>
</dbReference>
<gene>
    <name evidence="6" type="ORF">M231_02903</name>
</gene>
<dbReference type="GO" id="GO:0003993">
    <property type="term" value="F:acid phosphatase activity"/>
    <property type="evidence" value="ECO:0007669"/>
    <property type="project" value="TreeGrafter"/>
</dbReference>
<dbReference type="EMBL" id="SDIL01000026">
    <property type="protein sequence ID" value="RXK39846.1"/>
    <property type="molecule type" value="Genomic_DNA"/>
</dbReference>
<dbReference type="InterPro" id="IPR029033">
    <property type="entry name" value="His_PPase_superfam"/>
</dbReference>
<feature type="region of interest" description="Disordered" evidence="4">
    <location>
        <begin position="150"/>
        <end position="180"/>
    </location>
</feature>
<evidence type="ECO:0000256" key="2">
    <source>
        <dbReference type="ARBA" id="ARBA00023180"/>
    </source>
</evidence>
<dbReference type="CDD" id="cd07061">
    <property type="entry name" value="HP_HAP_like"/>
    <property type="match status" value="1"/>
</dbReference>